<evidence type="ECO:0000256" key="2">
    <source>
        <dbReference type="SAM" id="Phobius"/>
    </source>
</evidence>
<feature type="compositionally biased region" description="Low complexity" evidence="1">
    <location>
        <begin position="131"/>
        <end position="173"/>
    </location>
</feature>
<evidence type="ECO:0000313" key="3">
    <source>
        <dbReference type="EMBL" id="GAA5185128.1"/>
    </source>
</evidence>
<feature type="transmembrane region" description="Helical" evidence="2">
    <location>
        <begin position="336"/>
        <end position="356"/>
    </location>
</feature>
<dbReference type="EMBL" id="BAABJQ010000007">
    <property type="protein sequence ID" value="GAA5185128.1"/>
    <property type="molecule type" value="Genomic_DNA"/>
</dbReference>
<feature type="compositionally biased region" description="Low complexity" evidence="1">
    <location>
        <begin position="217"/>
        <end position="234"/>
    </location>
</feature>
<keyword evidence="2" id="KW-0812">Transmembrane</keyword>
<feature type="region of interest" description="Disordered" evidence="1">
    <location>
        <begin position="281"/>
        <end position="307"/>
    </location>
</feature>
<sequence length="559" mass="57615">MPGAPFQFIEALGACQVGKVWSGVDTQSNRLTVAVLDGTVASEARWREAFTQACNELTRQRGAFAYSDLTAAAPWVAWRAGDGPGAEAVFIALGMDYRPTPKPSAPGTLDPFAPPANAAPQPAPDRPWATQPVPQQASAPQQPGPQQQQFPAAQSPAQQLWAPQPWAPQPAGQIVFAPPTSVPPAAGQPTSAPAAVEPASPTEPTSAVPAGDPISAPPASGEPTSGPPASGAPTSAPPAPVSPASGTPVFGAPVLGAPVFGAPVLDTPVFGNGAMAPPETLGAAAPVPDAAGSRSDELNPFAVRPTPPPDLLGLPPFDPRESRIVPTPPSRRRTGLWIGIAAAIVVLLAGGGVVIWQGLGGPSKPAAVASTPPSVPGSAPLSTPAPVHPGQEPPVQAKWPVSWPKFQTTDRLRTYTGLDGLGFTVKVPLTWQCTPGGRAADYAEYECGISPGTDTQLGGDLVVRDCPKPCDAKVQTAMRKAEEAWSLQWQQVSPNATYAESSSLQVDGATRYGLVLVAYFRSGTDGDVDRQVVLRMTAPPSGAGQVRRVANYLHDTLIF</sequence>
<reference evidence="4" key="1">
    <citation type="journal article" date="2019" name="Int. J. Syst. Evol. Microbiol.">
        <title>The Global Catalogue of Microorganisms (GCM) 10K type strain sequencing project: providing services to taxonomists for standard genome sequencing and annotation.</title>
        <authorList>
            <consortium name="The Broad Institute Genomics Platform"/>
            <consortium name="The Broad Institute Genome Sequencing Center for Infectious Disease"/>
            <person name="Wu L."/>
            <person name="Ma J."/>
        </authorList>
    </citation>
    <scope>NUCLEOTIDE SEQUENCE [LARGE SCALE GENOMIC DNA]</scope>
    <source>
        <strain evidence="4">JCM 18304</strain>
    </source>
</reference>
<dbReference type="RefSeq" id="WP_345629675.1">
    <property type="nucleotide sequence ID" value="NZ_BAABJQ010000007.1"/>
</dbReference>
<dbReference type="Proteomes" id="UP001501570">
    <property type="component" value="Unassembled WGS sequence"/>
</dbReference>
<evidence type="ECO:0000256" key="1">
    <source>
        <dbReference type="SAM" id="MobiDB-lite"/>
    </source>
</evidence>
<organism evidence="3 4">
    <name type="scientific">Rugosimonospora acidiphila</name>
    <dbReference type="NCBI Taxonomy" id="556531"/>
    <lineage>
        <taxon>Bacteria</taxon>
        <taxon>Bacillati</taxon>
        <taxon>Actinomycetota</taxon>
        <taxon>Actinomycetes</taxon>
        <taxon>Micromonosporales</taxon>
        <taxon>Micromonosporaceae</taxon>
        <taxon>Rugosimonospora</taxon>
    </lineage>
</organism>
<protein>
    <submittedName>
        <fullName evidence="3">Uncharacterized protein</fullName>
    </submittedName>
</protein>
<proteinExistence type="predicted"/>
<keyword evidence="2" id="KW-1133">Transmembrane helix</keyword>
<keyword evidence="4" id="KW-1185">Reference proteome</keyword>
<gene>
    <name evidence="3" type="ORF">GCM10023322_28170</name>
</gene>
<accession>A0ABP9RRL4</accession>
<feature type="region of interest" description="Disordered" evidence="1">
    <location>
        <begin position="364"/>
        <end position="398"/>
    </location>
</feature>
<keyword evidence="2" id="KW-0472">Membrane</keyword>
<name>A0ABP9RRL4_9ACTN</name>
<feature type="region of interest" description="Disordered" evidence="1">
    <location>
        <begin position="101"/>
        <end position="244"/>
    </location>
</feature>
<evidence type="ECO:0000313" key="4">
    <source>
        <dbReference type="Proteomes" id="UP001501570"/>
    </source>
</evidence>
<comment type="caution">
    <text evidence="3">The sequence shown here is derived from an EMBL/GenBank/DDBJ whole genome shotgun (WGS) entry which is preliminary data.</text>
</comment>
<feature type="compositionally biased region" description="Low complexity" evidence="1">
    <location>
        <begin position="364"/>
        <end position="380"/>
    </location>
</feature>